<feature type="signal peptide" evidence="1">
    <location>
        <begin position="1"/>
        <end position="18"/>
    </location>
</feature>
<keyword evidence="3" id="KW-1185">Reference proteome</keyword>
<reference evidence="2" key="1">
    <citation type="journal article" date="2020" name="Ecol. Evol.">
        <title>Genome structure and content of the rice root-knot nematode (Meloidogyne graminicola).</title>
        <authorList>
            <person name="Phan N.T."/>
            <person name="Danchin E.G.J."/>
            <person name="Klopp C."/>
            <person name="Perfus-Barbeoch L."/>
            <person name="Kozlowski D.K."/>
            <person name="Koutsovoulos G.D."/>
            <person name="Lopez-Roques C."/>
            <person name="Bouchez O."/>
            <person name="Zahm M."/>
            <person name="Besnard G."/>
            <person name="Bellafiore S."/>
        </authorList>
    </citation>
    <scope>NUCLEOTIDE SEQUENCE</scope>
    <source>
        <strain evidence="2">VN-18</strain>
    </source>
</reference>
<accession>A0A8S9ZI14</accession>
<dbReference type="AlphaFoldDB" id="A0A8S9ZI14"/>
<dbReference type="OrthoDB" id="1920692at2759"/>
<comment type="caution">
    <text evidence="2">The sequence shown here is derived from an EMBL/GenBank/DDBJ whole genome shotgun (WGS) entry which is preliminary data.</text>
</comment>
<dbReference type="EMBL" id="JABEBT010000090">
    <property type="protein sequence ID" value="KAF7632909.1"/>
    <property type="molecule type" value="Genomic_DNA"/>
</dbReference>
<organism evidence="2 3">
    <name type="scientific">Meloidogyne graminicola</name>
    <dbReference type="NCBI Taxonomy" id="189291"/>
    <lineage>
        <taxon>Eukaryota</taxon>
        <taxon>Metazoa</taxon>
        <taxon>Ecdysozoa</taxon>
        <taxon>Nematoda</taxon>
        <taxon>Chromadorea</taxon>
        <taxon>Rhabditida</taxon>
        <taxon>Tylenchina</taxon>
        <taxon>Tylenchomorpha</taxon>
        <taxon>Tylenchoidea</taxon>
        <taxon>Meloidogynidae</taxon>
        <taxon>Meloidogyninae</taxon>
        <taxon>Meloidogyne</taxon>
    </lineage>
</organism>
<feature type="chain" id="PRO_5035934460" evidence="1">
    <location>
        <begin position="19"/>
        <end position="71"/>
    </location>
</feature>
<gene>
    <name evidence="2" type="ORF">Mgra_00007686</name>
</gene>
<proteinExistence type="predicted"/>
<evidence type="ECO:0000256" key="1">
    <source>
        <dbReference type="SAM" id="SignalP"/>
    </source>
</evidence>
<evidence type="ECO:0000313" key="2">
    <source>
        <dbReference type="EMBL" id="KAF7632909.1"/>
    </source>
</evidence>
<keyword evidence="1" id="KW-0732">Signal</keyword>
<name>A0A8S9ZI14_9BILA</name>
<evidence type="ECO:0000313" key="3">
    <source>
        <dbReference type="Proteomes" id="UP000605970"/>
    </source>
</evidence>
<protein>
    <submittedName>
        <fullName evidence="2">Uncharacterized protein</fullName>
    </submittedName>
</protein>
<dbReference type="Proteomes" id="UP000605970">
    <property type="component" value="Unassembled WGS sequence"/>
</dbReference>
<sequence length="71" mass="8784">MWWKKLWCPVLCTTLFWGDMHISGPFNKFETDRWFKRYFVGHDRIMTYLRDIHMTGDEYILNDLFSISEED</sequence>